<feature type="compositionally biased region" description="Polar residues" evidence="1">
    <location>
        <begin position="52"/>
        <end position="64"/>
    </location>
</feature>
<sequence>MSSRKAEVVINHEDSYSRDLGSNGSYSIDKTFSMKEDDGGEDDENDDEETVNSDASGHQSTQEAPETDPIDGGTVTLTHPTTDSHDLDERRYLNAQLAAYNHSANDRDTLTPEAFDAKLLQVADRALNSVGVTVPEAEVEPFYIYAYLLHEAWGMDSIPKLYEHLESRTQTLERLGVEPLPSIPTLYRRENTMRDGGLTELIAEAAKQAVHAVWREYPLPPEIAKCWGLDTEMTVSENWVSPSIRREAVRNWARILVGDATQHLTFNRIGEVEYELEQIIAAFAHSALQTVGLTNGSTTAAYLYDEDTVPSGHTVTELLRGDSAYANSLGKAEIEDQFDAVHSSVLERFDSHGLFGDGTVDIAGDTTDELWWGGKNPHTIGRAYPVNDSVPAWKYAVMATVNTDAPVCFGVNLVESKDQYAAAFKESLDRATRFIDINYALFDKEFYDGDIIETVYEHDCPGLIVKAQNYEKVKKELIGPTPDGQPNTEPDVDLTSATPNPNAFIVPKEQDPKPTTTQDAGNQQTLAQFTGAAHNVDNSLARDISSHIVYISYLSVTEHDAVDVADVYSDRWAIETLIRALKRGFLPESGSDDELVRIYIINIAAMFLNWRSLVNNAPSPRYKLPLTVTGQELLTAVRDIGFKQDLEVVGP</sequence>
<dbReference type="GO" id="GO:0004803">
    <property type="term" value="F:transposase activity"/>
    <property type="evidence" value="ECO:0007669"/>
    <property type="project" value="InterPro"/>
</dbReference>
<feature type="compositionally biased region" description="Polar residues" evidence="1">
    <location>
        <begin position="20"/>
        <end position="30"/>
    </location>
</feature>
<dbReference type="OrthoDB" id="330751at2157"/>
<feature type="region of interest" description="Disordered" evidence="1">
    <location>
        <begin position="1"/>
        <end position="86"/>
    </location>
</feature>
<evidence type="ECO:0000259" key="2">
    <source>
        <dbReference type="Pfam" id="PF01609"/>
    </source>
</evidence>
<dbReference type="GeneID" id="37878561"/>
<reference evidence="4" key="1">
    <citation type="submission" date="2017-11" db="EMBL/GenBank/DDBJ databases">
        <title>Phenotypic and genomic properties of facultatively anaerobic sulfur-reducing natronoarchaea from hypersaline soda lakes.</title>
        <authorList>
            <person name="Sorokin D.Y."/>
            <person name="Kublanov I.V."/>
            <person name="Roman P."/>
            <person name="Sinninghe Damste J.S."/>
            <person name="Golyshin P.N."/>
            <person name="Rojo D."/>
            <person name="Ciordia S."/>
            <person name="Mena M.D.C."/>
            <person name="Ferrer M."/>
            <person name="Messina E."/>
            <person name="Smedile F."/>
            <person name="La Spada G."/>
            <person name="La Cono V."/>
            <person name="Yakimov M.M."/>
        </authorList>
    </citation>
    <scope>NUCLEOTIDE SEQUENCE [LARGE SCALE GENOMIC DNA]</scope>
    <source>
        <strain evidence="4">AArc-Sl</strain>
    </source>
</reference>
<evidence type="ECO:0000313" key="4">
    <source>
        <dbReference type="Proteomes" id="UP000263012"/>
    </source>
</evidence>
<dbReference type="RefSeq" id="WP_119819068.1">
    <property type="nucleotide sequence ID" value="NZ_CP025066.1"/>
</dbReference>
<dbReference type="InterPro" id="IPR002559">
    <property type="entry name" value="Transposase_11"/>
</dbReference>
<dbReference type="EMBL" id="CP025066">
    <property type="protein sequence ID" value="AUX09833.1"/>
    <property type="molecule type" value="Genomic_DNA"/>
</dbReference>
<dbReference type="KEGG" id="hdf:AArcSl_2209"/>
<gene>
    <name evidence="3" type="ORF">AArcSl_2209</name>
</gene>
<name>A0A343TL61_9EURY</name>
<accession>A0A343TL61</accession>
<keyword evidence="4" id="KW-1185">Reference proteome</keyword>
<dbReference type="GO" id="GO:0003677">
    <property type="term" value="F:DNA binding"/>
    <property type="evidence" value="ECO:0007669"/>
    <property type="project" value="InterPro"/>
</dbReference>
<dbReference type="AlphaFoldDB" id="A0A343TL61"/>
<evidence type="ECO:0000313" key="3">
    <source>
        <dbReference type="EMBL" id="AUX09833.1"/>
    </source>
</evidence>
<dbReference type="GO" id="GO:0006313">
    <property type="term" value="P:DNA transposition"/>
    <property type="evidence" value="ECO:0007669"/>
    <property type="project" value="InterPro"/>
</dbReference>
<dbReference type="Proteomes" id="UP000263012">
    <property type="component" value="Chromosome"/>
</dbReference>
<protein>
    <submittedName>
        <fullName evidence="3">Transposase</fullName>
    </submittedName>
</protein>
<organism evidence="3 4">
    <name type="scientific">Halalkaliarchaeum desulfuricum</name>
    <dbReference type="NCBI Taxonomy" id="2055893"/>
    <lineage>
        <taxon>Archaea</taxon>
        <taxon>Methanobacteriati</taxon>
        <taxon>Methanobacteriota</taxon>
        <taxon>Stenosarchaea group</taxon>
        <taxon>Halobacteria</taxon>
        <taxon>Halobacteriales</taxon>
        <taxon>Haloferacaceae</taxon>
        <taxon>Halalkaliarchaeum</taxon>
    </lineage>
</organism>
<evidence type="ECO:0000256" key="1">
    <source>
        <dbReference type="SAM" id="MobiDB-lite"/>
    </source>
</evidence>
<dbReference type="Pfam" id="PF01609">
    <property type="entry name" value="DDE_Tnp_1"/>
    <property type="match status" value="1"/>
</dbReference>
<feature type="compositionally biased region" description="Basic and acidic residues" evidence="1">
    <location>
        <begin position="1"/>
        <end position="17"/>
    </location>
</feature>
<feature type="region of interest" description="Disordered" evidence="1">
    <location>
        <begin position="477"/>
        <end position="520"/>
    </location>
</feature>
<feature type="compositionally biased region" description="Acidic residues" evidence="1">
    <location>
        <begin position="38"/>
        <end position="51"/>
    </location>
</feature>
<feature type="domain" description="Transposase IS4-like" evidence="2">
    <location>
        <begin position="415"/>
        <end position="585"/>
    </location>
</feature>
<proteinExistence type="predicted"/>